<dbReference type="InterPro" id="IPR006675">
    <property type="entry name" value="HDIG_dom"/>
</dbReference>
<keyword evidence="3" id="KW-0378">Hydrolase</keyword>
<evidence type="ECO:0000259" key="2">
    <source>
        <dbReference type="PROSITE" id="PS51832"/>
    </source>
</evidence>
<dbReference type="Gene3D" id="1.10.3210.10">
    <property type="entry name" value="Hypothetical protein af1432"/>
    <property type="match status" value="1"/>
</dbReference>
<reference evidence="3 4" key="1">
    <citation type="journal article" date="2023" name="Microorganisms">
        <title>Thiorhodovibrio frisius and Trv. litoralis spp. nov., Two Novel Members from a Clade of Fastidious Purple Sulfur Bacteria That Exhibit Unique Red-Shifted Light-Harvesting Capabilities.</title>
        <authorList>
            <person name="Methner A."/>
            <person name="Kuzyk S.B."/>
            <person name="Petersen J."/>
            <person name="Bauer S."/>
            <person name="Brinkmann H."/>
            <person name="Sichau K."/>
            <person name="Wanner G."/>
            <person name="Wolf J."/>
            <person name="Neumann-Schaal M."/>
            <person name="Henke P."/>
            <person name="Tank M."/>
            <person name="Sproer C."/>
            <person name="Bunk B."/>
            <person name="Overmann J."/>
        </authorList>
    </citation>
    <scope>NUCLEOTIDE SEQUENCE [LARGE SCALE GENOMIC DNA]</scope>
    <source>
        <strain evidence="3 4">DSM 6702</strain>
    </source>
</reference>
<dbReference type="Pfam" id="PF11871">
    <property type="entry name" value="DUF3391"/>
    <property type="match status" value="1"/>
</dbReference>
<dbReference type="RefSeq" id="WP_328986683.1">
    <property type="nucleotide sequence ID" value="NZ_CP121472.1"/>
</dbReference>
<dbReference type="PROSITE" id="PS51832">
    <property type="entry name" value="HD_GYP"/>
    <property type="match status" value="1"/>
</dbReference>
<gene>
    <name evidence="3" type="primary">rpfG_3</name>
    <name evidence="3" type="ORF">Thiowin_01082</name>
</gene>
<accession>A0ABZ0S9A8</accession>
<evidence type="ECO:0000313" key="4">
    <source>
        <dbReference type="Proteomes" id="UP001432180"/>
    </source>
</evidence>
<dbReference type="InterPro" id="IPR021812">
    <property type="entry name" value="DUF3391"/>
</dbReference>
<evidence type="ECO:0000313" key="3">
    <source>
        <dbReference type="EMBL" id="WPL16135.1"/>
    </source>
</evidence>
<name>A0ABZ0S9A8_9GAMM</name>
<dbReference type="Pfam" id="PF13487">
    <property type="entry name" value="HD_5"/>
    <property type="match status" value="1"/>
</dbReference>
<evidence type="ECO:0000256" key="1">
    <source>
        <dbReference type="SAM" id="MobiDB-lite"/>
    </source>
</evidence>
<dbReference type="EMBL" id="CP121472">
    <property type="protein sequence ID" value="WPL16135.1"/>
    <property type="molecule type" value="Genomic_DNA"/>
</dbReference>
<dbReference type="SUPFAM" id="SSF109604">
    <property type="entry name" value="HD-domain/PDEase-like"/>
    <property type="match status" value="1"/>
</dbReference>
<dbReference type="Proteomes" id="UP001432180">
    <property type="component" value="Chromosome"/>
</dbReference>
<dbReference type="SMART" id="SM00471">
    <property type="entry name" value="HDc"/>
    <property type="match status" value="1"/>
</dbReference>
<dbReference type="CDD" id="cd00077">
    <property type="entry name" value="HDc"/>
    <property type="match status" value="1"/>
</dbReference>
<organism evidence="3 4">
    <name type="scientific">Thiorhodovibrio winogradskyi</name>
    <dbReference type="NCBI Taxonomy" id="77007"/>
    <lineage>
        <taxon>Bacteria</taxon>
        <taxon>Pseudomonadati</taxon>
        <taxon>Pseudomonadota</taxon>
        <taxon>Gammaproteobacteria</taxon>
        <taxon>Chromatiales</taxon>
        <taxon>Chromatiaceae</taxon>
        <taxon>Thiorhodovibrio</taxon>
    </lineage>
</organism>
<protein>
    <submittedName>
        <fullName evidence="3">Cyclic di-GMP phosphodiesterase response regulator RpfG</fullName>
        <ecNumber evidence="3">3.1.4.52</ecNumber>
    </submittedName>
</protein>
<dbReference type="NCBIfam" id="TIGR00277">
    <property type="entry name" value="HDIG"/>
    <property type="match status" value="1"/>
</dbReference>
<dbReference type="EC" id="3.1.4.52" evidence="3"/>
<sequence>MSESQAQFIDVDQLRVGMYVFLDLGWMAHPFSVNNFKISSDSQIDTIRGLGLKQLRWSPERSDLPEPPATEAPARAPQTKVDAAEQRLLVQHASLARCDREFNQASRAYREILAQVKTDPLAARAQTDAMVGGVVDSLLDQGESMIRLLSENAGEASSLHAVNVTVISLLLGQSLGLDADALKRLGVGALLHDIGKMELPSRIRWGQHELSSAERGLLRQHVEFGTEMAAAMQLDGEVRTIIAQHHEYADGSGYPGRLRGEAQSVGARIVALVNHYDSLCNPPNPGAAATPHRALALMYAQSREKFDAGILGAFIRMMGVYPPGSVVQLTDSRYALVVSVNAARPLKPRLLIHEPRVPARHAPVIDLEQHDDLGIRASIKPVQLPRAVFDYLSPRQRMCYFFERARQLEQRAGG</sequence>
<dbReference type="PANTHER" id="PTHR43155:SF2">
    <property type="entry name" value="CYCLIC DI-GMP PHOSPHODIESTERASE PA4108"/>
    <property type="match status" value="1"/>
</dbReference>
<feature type="region of interest" description="Disordered" evidence="1">
    <location>
        <begin position="58"/>
        <end position="78"/>
    </location>
</feature>
<dbReference type="PANTHER" id="PTHR43155">
    <property type="entry name" value="CYCLIC DI-GMP PHOSPHODIESTERASE PA4108-RELATED"/>
    <property type="match status" value="1"/>
</dbReference>
<dbReference type="InterPro" id="IPR003607">
    <property type="entry name" value="HD/PDEase_dom"/>
</dbReference>
<proteinExistence type="predicted"/>
<dbReference type="InterPro" id="IPR037522">
    <property type="entry name" value="HD_GYP_dom"/>
</dbReference>
<feature type="domain" description="HD-GYP" evidence="2">
    <location>
        <begin position="135"/>
        <end position="330"/>
    </location>
</feature>
<keyword evidence="4" id="KW-1185">Reference proteome</keyword>
<dbReference type="GO" id="GO:0071111">
    <property type="term" value="F:cyclic-guanylate-specific phosphodiesterase activity"/>
    <property type="evidence" value="ECO:0007669"/>
    <property type="project" value="UniProtKB-EC"/>
</dbReference>